<reference evidence="1 2" key="1">
    <citation type="submission" date="2016-03" db="EMBL/GenBank/DDBJ databases">
        <title>Whole genome sequencing of Grifola frondosa 9006-11.</title>
        <authorList>
            <person name="Min B."/>
            <person name="Park H."/>
            <person name="Kim J.-G."/>
            <person name="Cho H."/>
            <person name="Oh Y.-L."/>
            <person name="Kong W.-S."/>
            <person name="Choi I.-G."/>
        </authorList>
    </citation>
    <scope>NUCLEOTIDE SEQUENCE [LARGE SCALE GENOMIC DNA]</scope>
    <source>
        <strain evidence="1 2">9006-11</strain>
    </source>
</reference>
<accession>A0A1C7MXG8</accession>
<name>A0A1C7MXG8_GRIFR</name>
<protein>
    <submittedName>
        <fullName evidence="1">Uncharacterized protein</fullName>
    </submittedName>
</protein>
<keyword evidence="2" id="KW-1185">Reference proteome</keyword>
<dbReference type="EMBL" id="LUGG01000001">
    <property type="protein sequence ID" value="OBZ79794.1"/>
    <property type="molecule type" value="Genomic_DNA"/>
</dbReference>
<evidence type="ECO:0000313" key="2">
    <source>
        <dbReference type="Proteomes" id="UP000092993"/>
    </source>
</evidence>
<comment type="caution">
    <text evidence="1">The sequence shown here is derived from an EMBL/GenBank/DDBJ whole genome shotgun (WGS) entry which is preliminary data.</text>
</comment>
<dbReference type="AlphaFoldDB" id="A0A1C7MXG8"/>
<gene>
    <name evidence="1" type="ORF">A0H81_01497</name>
</gene>
<proteinExistence type="predicted"/>
<organism evidence="1 2">
    <name type="scientific">Grifola frondosa</name>
    <name type="common">Maitake</name>
    <name type="synonym">Polyporus frondosus</name>
    <dbReference type="NCBI Taxonomy" id="5627"/>
    <lineage>
        <taxon>Eukaryota</taxon>
        <taxon>Fungi</taxon>
        <taxon>Dikarya</taxon>
        <taxon>Basidiomycota</taxon>
        <taxon>Agaricomycotina</taxon>
        <taxon>Agaricomycetes</taxon>
        <taxon>Polyporales</taxon>
        <taxon>Grifolaceae</taxon>
        <taxon>Grifola</taxon>
    </lineage>
</organism>
<dbReference type="Proteomes" id="UP000092993">
    <property type="component" value="Unassembled WGS sequence"/>
</dbReference>
<sequence>MRIGHHTPLASFLAIFVSPRNFEGYSASLSYKAGATRNIVGKESFSYFPPIVKAIKKLRRDLGIADAFETKRPGVNIY</sequence>
<evidence type="ECO:0000313" key="1">
    <source>
        <dbReference type="EMBL" id="OBZ79794.1"/>
    </source>
</evidence>
<dbReference type="OrthoDB" id="2422840at2759"/>